<dbReference type="CDD" id="cd19535">
    <property type="entry name" value="Cyc_NRPS"/>
    <property type="match status" value="2"/>
</dbReference>
<dbReference type="AlphaFoldDB" id="A0A4R4VW86"/>
<dbReference type="GO" id="GO:0044550">
    <property type="term" value="P:secondary metabolite biosynthetic process"/>
    <property type="evidence" value="ECO:0007669"/>
    <property type="project" value="TreeGrafter"/>
</dbReference>
<evidence type="ECO:0000313" key="8">
    <source>
        <dbReference type="Proteomes" id="UP000294543"/>
    </source>
</evidence>
<dbReference type="EMBL" id="SMKP01000274">
    <property type="protein sequence ID" value="TDD06735.1"/>
    <property type="molecule type" value="Genomic_DNA"/>
</dbReference>
<dbReference type="Gene3D" id="1.10.1200.10">
    <property type="entry name" value="ACP-like"/>
    <property type="match status" value="2"/>
</dbReference>
<evidence type="ECO:0000256" key="5">
    <source>
        <dbReference type="SAM" id="MobiDB-lite"/>
    </source>
</evidence>
<gene>
    <name evidence="7" type="ORF">E1294_48720</name>
</gene>
<sequence>VDGLSMLILFAEWERLSADLDAELPSIGITFRDYVLQAQPDEESLGKALTYWRERTADLPPPPRLPLTKDPSEVEIPRFHRREARLDLEKWKAITGRARTHGITPSVVLLACYAEVLSAWSGQPDLTVNLTLFDRRDVHPDIGHVVGDFTSVLLVAHRPAAREGWLERARRLQEQVWRDLDHQEISGVRVLRELARENDRLAEPVPTVFTSMLGVDDALARTVRWPDHTRSQTPQVWLDHQVIELPDGLLLSWDSVDELFPGGLVDEMFAAYTELVERLADEPEWAAVPGQALPQGQPEPKRDKPRPKRGFEAPVGVVEETVAAIWGDLLGVSRVGRHDGFFALGGDSLLATRLVDRLRRAGLGGAELAALFVAPGLADFAATLEWGEASPVRAIVADREGRFGSFGLTEVQQAYWLGRRSDFVLGGIGAQFYVEYEHAEADLGRLEEAWNRLVVRHDMLRAVIEEDGTQRVLPRVARYRFTVVDGGPEVVERVREEMSRRLLDAGSWPLFDIRAVRCGESVRLCVTLDNLVVDGLSMLILFAEWERLSADLDAELPSIGITFRDYVLQAQPDESRLAAAEAYWLRRAAELPPGPRLPVLKDPGQVEIPRFHRRESKIDAVSWHALTEQARLNGLTPSVLLLACFAEVLSAWSGQPDLTVNLTLFDRRDVHPDIGHVVGDFTSLLLVAYHRRPEESWLERARRLQEQVWRDLDHQEISGVRVLRELARQNAGLTQAVPVVFTSMLGVDDALARTVRWPDHTRSQTPQVWLDHQAVELPDGVLLSWDSVDELFPGGLVDTAFTAYVELVERLTRADWTLPIDPSMPGTSDPMAEPDPVDADVKAGHDVGPGGPPQGEVEQGLAVLWGELLGHVPESRTDNFFVLGGDSLGGTRMLQRAAQKFGVDLSLRAFFAAPVLAALARAIDEQLIASDALEDGTL</sequence>
<feature type="region of interest" description="Disordered" evidence="5">
    <location>
        <begin position="289"/>
        <end position="310"/>
    </location>
</feature>
<dbReference type="PROSITE" id="PS50075">
    <property type="entry name" value="CARRIER"/>
    <property type="match status" value="2"/>
</dbReference>
<dbReference type="InterPro" id="IPR006162">
    <property type="entry name" value="Ppantetheine_attach_site"/>
</dbReference>
<keyword evidence="3" id="KW-0597">Phosphoprotein</keyword>
<accession>A0A4R4VW86</accession>
<evidence type="ECO:0000256" key="2">
    <source>
        <dbReference type="ARBA" id="ARBA00022450"/>
    </source>
</evidence>
<dbReference type="Pfam" id="PF00550">
    <property type="entry name" value="PP-binding"/>
    <property type="match status" value="2"/>
</dbReference>
<dbReference type="InterPro" id="IPR001242">
    <property type="entry name" value="Condensation_dom"/>
</dbReference>
<keyword evidence="4" id="KW-0436">Ligase</keyword>
<dbReference type="GO" id="GO:0005737">
    <property type="term" value="C:cytoplasm"/>
    <property type="evidence" value="ECO:0007669"/>
    <property type="project" value="TreeGrafter"/>
</dbReference>
<dbReference type="InterPro" id="IPR036736">
    <property type="entry name" value="ACP-like_sf"/>
</dbReference>
<dbReference type="FunFam" id="3.30.559.10:FF:000023">
    <property type="entry name" value="Non-ribosomal peptide synthetase"/>
    <property type="match status" value="1"/>
</dbReference>
<proteinExistence type="predicted"/>
<evidence type="ECO:0000259" key="6">
    <source>
        <dbReference type="PROSITE" id="PS50075"/>
    </source>
</evidence>
<evidence type="ECO:0000313" key="7">
    <source>
        <dbReference type="EMBL" id="TDD06735.1"/>
    </source>
</evidence>
<dbReference type="Proteomes" id="UP000294543">
    <property type="component" value="Unassembled WGS sequence"/>
</dbReference>
<dbReference type="InterPro" id="IPR020806">
    <property type="entry name" value="PKS_PP-bd"/>
</dbReference>
<protein>
    <submittedName>
        <fullName evidence="7">Non-ribosomal peptide synthetase</fullName>
    </submittedName>
</protein>
<keyword evidence="8" id="KW-1185">Reference proteome</keyword>
<name>A0A4R4VW86_9ACTN</name>
<feature type="domain" description="Carrier" evidence="6">
    <location>
        <begin position="852"/>
        <end position="927"/>
    </location>
</feature>
<dbReference type="GO" id="GO:0031177">
    <property type="term" value="F:phosphopantetheine binding"/>
    <property type="evidence" value="ECO:0007669"/>
    <property type="project" value="InterPro"/>
</dbReference>
<evidence type="ECO:0000256" key="4">
    <source>
        <dbReference type="ARBA" id="ARBA00022598"/>
    </source>
</evidence>
<keyword evidence="2" id="KW-0596">Phosphopantetheine</keyword>
<dbReference type="InterPro" id="IPR009081">
    <property type="entry name" value="PP-bd_ACP"/>
</dbReference>
<dbReference type="GO" id="GO:0016874">
    <property type="term" value="F:ligase activity"/>
    <property type="evidence" value="ECO:0007669"/>
    <property type="project" value="UniProtKB-KW"/>
</dbReference>
<dbReference type="FunFam" id="3.30.559.30:FF:000006">
    <property type="entry name" value="Yersiniabactin polyketide/non-ribosomal peptide synthetase"/>
    <property type="match status" value="2"/>
</dbReference>
<dbReference type="Pfam" id="PF00668">
    <property type="entry name" value="Condensation"/>
    <property type="match status" value="2"/>
</dbReference>
<dbReference type="SUPFAM" id="SSF47336">
    <property type="entry name" value="ACP-like"/>
    <property type="match status" value="2"/>
</dbReference>
<comment type="cofactor">
    <cofactor evidence="1">
        <name>pantetheine 4'-phosphate</name>
        <dbReference type="ChEBI" id="CHEBI:47942"/>
    </cofactor>
</comment>
<dbReference type="GO" id="GO:0043041">
    <property type="term" value="P:amino acid activation for nonribosomal peptide biosynthetic process"/>
    <property type="evidence" value="ECO:0007669"/>
    <property type="project" value="TreeGrafter"/>
</dbReference>
<reference evidence="7 8" key="1">
    <citation type="submission" date="2019-03" db="EMBL/GenBank/DDBJ databases">
        <title>Draft genome sequences of novel Actinobacteria.</title>
        <authorList>
            <person name="Sahin N."/>
            <person name="Ay H."/>
            <person name="Saygin H."/>
        </authorList>
    </citation>
    <scope>NUCLEOTIDE SEQUENCE [LARGE SCALE GENOMIC DNA]</scope>
    <source>
        <strain evidence="7 8">KC712</strain>
    </source>
</reference>
<feature type="non-terminal residue" evidence="7">
    <location>
        <position position="1"/>
    </location>
</feature>
<dbReference type="RefSeq" id="WP_246083819.1">
    <property type="nucleotide sequence ID" value="NZ_SMKP01000274.1"/>
</dbReference>
<dbReference type="SUPFAM" id="SSF52777">
    <property type="entry name" value="CoA-dependent acyltransferases"/>
    <property type="match status" value="3"/>
</dbReference>
<dbReference type="PANTHER" id="PTHR45527:SF10">
    <property type="entry name" value="PYOCHELIN SYNTHASE PCHF"/>
    <property type="match status" value="1"/>
</dbReference>
<evidence type="ECO:0000256" key="1">
    <source>
        <dbReference type="ARBA" id="ARBA00001957"/>
    </source>
</evidence>
<feature type="domain" description="Carrier" evidence="6">
    <location>
        <begin position="313"/>
        <end position="388"/>
    </location>
</feature>
<organism evidence="7 8">
    <name type="scientific">Nonomuraea diastatica</name>
    <dbReference type="NCBI Taxonomy" id="1848329"/>
    <lineage>
        <taxon>Bacteria</taxon>
        <taxon>Bacillati</taxon>
        <taxon>Actinomycetota</taxon>
        <taxon>Actinomycetes</taxon>
        <taxon>Streptosporangiales</taxon>
        <taxon>Streptosporangiaceae</taxon>
        <taxon>Nonomuraea</taxon>
    </lineage>
</organism>
<evidence type="ECO:0000256" key="3">
    <source>
        <dbReference type="ARBA" id="ARBA00022553"/>
    </source>
</evidence>
<dbReference type="GO" id="GO:0008610">
    <property type="term" value="P:lipid biosynthetic process"/>
    <property type="evidence" value="ECO:0007669"/>
    <property type="project" value="UniProtKB-ARBA"/>
</dbReference>
<dbReference type="PROSITE" id="PS00012">
    <property type="entry name" value="PHOSPHOPANTETHEINE"/>
    <property type="match status" value="1"/>
</dbReference>
<dbReference type="Gene3D" id="3.30.559.30">
    <property type="entry name" value="Nonribosomal peptide synthetase, condensation domain"/>
    <property type="match status" value="2"/>
</dbReference>
<dbReference type="PANTHER" id="PTHR45527">
    <property type="entry name" value="NONRIBOSOMAL PEPTIDE SYNTHETASE"/>
    <property type="match status" value="1"/>
</dbReference>
<dbReference type="InterPro" id="IPR057737">
    <property type="entry name" value="Condensation_MtbB-like"/>
</dbReference>
<dbReference type="Gene3D" id="3.30.559.10">
    <property type="entry name" value="Chloramphenicol acetyltransferase-like domain"/>
    <property type="match status" value="1"/>
</dbReference>
<dbReference type="SMART" id="SM00823">
    <property type="entry name" value="PKS_PP"/>
    <property type="match status" value="2"/>
</dbReference>
<dbReference type="InterPro" id="IPR023213">
    <property type="entry name" value="CAT-like_dom_sf"/>
</dbReference>
<comment type="caution">
    <text evidence="7">The sequence shown here is derived from an EMBL/GenBank/DDBJ whole genome shotgun (WGS) entry which is preliminary data.</text>
</comment>